<name>A0A7X5ZJ58_9GAMM</name>
<reference evidence="1 2" key="1">
    <citation type="submission" date="2020-03" db="EMBL/GenBank/DDBJ databases">
        <authorList>
            <person name="Lai Q."/>
        </authorList>
    </citation>
    <scope>NUCLEOTIDE SEQUENCE [LARGE SCALE GENOMIC DNA]</scope>
    <source>
        <strain evidence="1 2">CCUG 25036</strain>
    </source>
</reference>
<sequence>MLTLIFASFLVIGEADATPNEEGCRKMDSKFYGDHIDEVRKFFFENKPSWVGRVNESPGSVCSKEAHIYVEAKPEFNNVGLHWIIYIDMKSGEMSIVDGL</sequence>
<gene>
    <name evidence="1" type="ORF">HBF25_13515</name>
</gene>
<accession>A0A7X5ZJ58</accession>
<dbReference type="RefSeq" id="WP_166949259.1">
    <property type="nucleotide sequence ID" value="NZ_JAARLZ010000007.1"/>
</dbReference>
<evidence type="ECO:0008006" key="3">
    <source>
        <dbReference type="Google" id="ProtNLM"/>
    </source>
</evidence>
<dbReference type="AlphaFoldDB" id="A0A7X5ZJ58"/>
<keyword evidence="2" id="KW-1185">Reference proteome</keyword>
<protein>
    <recommendedName>
        <fullName evidence="3">PepSY domain-containing protein</fullName>
    </recommendedName>
</protein>
<proteinExistence type="predicted"/>
<organism evidence="1 2">
    <name type="scientific">Luteibacter anthropi</name>
    <dbReference type="NCBI Taxonomy" id="564369"/>
    <lineage>
        <taxon>Bacteria</taxon>
        <taxon>Pseudomonadati</taxon>
        <taxon>Pseudomonadota</taxon>
        <taxon>Gammaproteobacteria</taxon>
        <taxon>Lysobacterales</taxon>
        <taxon>Rhodanobacteraceae</taxon>
        <taxon>Luteibacter</taxon>
    </lineage>
</organism>
<comment type="caution">
    <text evidence="1">The sequence shown here is derived from an EMBL/GenBank/DDBJ whole genome shotgun (WGS) entry which is preliminary data.</text>
</comment>
<dbReference type="EMBL" id="JAARLZ010000007">
    <property type="protein sequence ID" value="NII07400.1"/>
    <property type="molecule type" value="Genomic_DNA"/>
</dbReference>
<evidence type="ECO:0000313" key="1">
    <source>
        <dbReference type="EMBL" id="NII07400.1"/>
    </source>
</evidence>
<dbReference type="Proteomes" id="UP000490980">
    <property type="component" value="Unassembled WGS sequence"/>
</dbReference>
<evidence type="ECO:0000313" key="2">
    <source>
        <dbReference type="Proteomes" id="UP000490980"/>
    </source>
</evidence>